<keyword evidence="3 7" id="KW-0479">Metal-binding</keyword>
<feature type="binding site" evidence="7">
    <location>
        <position position="184"/>
    </location>
    <ligand>
        <name>substrate</name>
    </ligand>
</feature>
<dbReference type="PANTHER" id="PTHR11735">
    <property type="entry name" value="TRNA N6-ADENOSINE THREONYLCARBAMOYLTRANSFERASE"/>
    <property type="match status" value="1"/>
</dbReference>
<organism evidence="9 10">
    <name type="scientific">Terriglobus saanensis (strain ATCC BAA-1853 / DSM 23119 / SP1PR4)</name>
    <dbReference type="NCBI Taxonomy" id="401053"/>
    <lineage>
        <taxon>Bacteria</taxon>
        <taxon>Pseudomonadati</taxon>
        <taxon>Acidobacteriota</taxon>
        <taxon>Terriglobia</taxon>
        <taxon>Terriglobales</taxon>
        <taxon>Acidobacteriaceae</taxon>
        <taxon>Terriglobus</taxon>
    </lineage>
</organism>
<evidence type="ECO:0000313" key="9">
    <source>
        <dbReference type="EMBL" id="ADV84188.1"/>
    </source>
</evidence>
<feature type="binding site" evidence="7">
    <location>
        <position position="197"/>
    </location>
    <ligand>
        <name>substrate</name>
    </ligand>
</feature>
<keyword evidence="4 7" id="KW-0408">Iron</keyword>
<dbReference type="GO" id="GO:0061711">
    <property type="term" value="F:tRNA N(6)-L-threonylcarbamoyladenine synthase activity"/>
    <property type="evidence" value="ECO:0007669"/>
    <property type="project" value="UniProtKB-EC"/>
</dbReference>
<keyword evidence="1 7" id="KW-0808">Transferase</keyword>
<dbReference type="InterPro" id="IPR022450">
    <property type="entry name" value="TsaD"/>
</dbReference>
<feature type="domain" description="Gcp-like" evidence="8">
    <location>
        <begin position="27"/>
        <end position="353"/>
    </location>
</feature>
<keyword evidence="5 7" id="KW-0012">Acyltransferase</keyword>
<dbReference type="EMBL" id="CP002467">
    <property type="protein sequence ID" value="ADV84188.1"/>
    <property type="molecule type" value="Genomic_DNA"/>
</dbReference>
<keyword evidence="10" id="KW-1185">Reference proteome</keyword>
<dbReference type="HAMAP" id="MF_01445">
    <property type="entry name" value="TsaD"/>
    <property type="match status" value="1"/>
</dbReference>
<protein>
    <recommendedName>
        <fullName evidence="7">tRNA N6-adenosine threonylcarbamoyltransferase</fullName>
        <ecNumber evidence="7">2.3.1.234</ecNumber>
    </recommendedName>
    <alternativeName>
        <fullName evidence="7">N6-L-threonylcarbamoyladenine synthase</fullName>
        <shortName evidence="7">t(6)A synthase</shortName>
    </alternativeName>
    <alternativeName>
        <fullName evidence="7">t(6)A37 threonylcarbamoyladenosine biosynthesis protein TsaD</fullName>
    </alternativeName>
    <alternativeName>
        <fullName evidence="7">tRNA threonylcarbamoyladenosine biosynthesis protein TsaD</fullName>
    </alternativeName>
</protein>
<dbReference type="InterPro" id="IPR000905">
    <property type="entry name" value="Gcp-like_dom"/>
</dbReference>
<dbReference type="FunFam" id="3.30.420.40:FF:000012">
    <property type="entry name" value="tRNA N6-adenosine threonylcarbamoyltransferase"/>
    <property type="match status" value="1"/>
</dbReference>
<dbReference type="OrthoDB" id="9806197at2"/>
<dbReference type="SUPFAM" id="SSF53067">
    <property type="entry name" value="Actin-like ATPase domain"/>
    <property type="match status" value="1"/>
</dbReference>
<keyword evidence="9" id="KW-0378">Hydrolase</keyword>
<dbReference type="PRINTS" id="PR00789">
    <property type="entry name" value="OSIALOPTASE"/>
</dbReference>
<keyword evidence="2 7" id="KW-0819">tRNA processing</keyword>
<evidence type="ECO:0000256" key="1">
    <source>
        <dbReference type="ARBA" id="ARBA00022679"/>
    </source>
</evidence>
<dbReference type="eggNOG" id="COG0533">
    <property type="taxonomic scope" value="Bacteria"/>
</dbReference>
<dbReference type="PROSITE" id="PS01016">
    <property type="entry name" value="GLYCOPROTEASE"/>
    <property type="match status" value="1"/>
</dbReference>
<dbReference type="InterPro" id="IPR017860">
    <property type="entry name" value="Peptidase_M22_CS"/>
</dbReference>
<dbReference type="CDD" id="cd24133">
    <property type="entry name" value="ASKHA_NBD_TsaD_bac"/>
    <property type="match status" value="1"/>
</dbReference>
<dbReference type="GO" id="GO:0005506">
    <property type="term" value="F:iron ion binding"/>
    <property type="evidence" value="ECO:0007669"/>
    <property type="project" value="UniProtKB-UniRule"/>
</dbReference>
<dbReference type="InterPro" id="IPR043129">
    <property type="entry name" value="ATPase_NBD"/>
</dbReference>
<gene>
    <name evidence="7" type="primary">tsaD</name>
    <name evidence="9" type="ordered locus">AciPR4_3434</name>
</gene>
<feature type="binding site" evidence="7">
    <location>
        <position position="347"/>
    </location>
    <ligand>
        <name>Fe cation</name>
        <dbReference type="ChEBI" id="CHEBI:24875"/>
    </ligand>
</feature>
<comment type="function">
    <text evidence="7">Required for the formation of a threonylcarbamoyl group on adenosine at position 37 (t(6)A37) in tRNAs that read codons beginning with adenine. Is involved in the transfer of the threonylcarbamoyl moiety of threonylcarbamoyl-AMP (TC-AMP) to the N6 group of A37, together with TsaE and TsaB. TsaD likely plays a direct catalytic role in this reaction.</text>
</comment>
<dbReference type="AlphaFoldDB" id="E8UXG4"/>
<sequence length="379" mass="39931">MRPGGLILGIESSCDETAASVVRGGREVLSNVVASQMQMHALYGGVVPELASREHLRNITPVIREAMFKAGVAYGDLDAIAVTSGPGLAGALLVGISFAKSLAFALDKPLVAVNHLEGHIHAVLMQGSESAGRQVGESEEEVPVLALVVSGGHTHLYLAKQRAGTWHYRNVGRTVDDAAGEAYDKVAKLLGLGYPGGPWIDTLAPHGNPKAVPFRFAEIRHRGADPSAEPTFDFSFSGIKTAVLRYVETHGMKPAIDARRAEFAHLKPASAVSLLDRQTLDLLASFQNAVVGNLAKQTLRAADHFGVRTILVSGGVAANRELRSTMTSLAAEKGIAVHFPELALSTDNAAMIAAAAWPRFVAGDFAGSGLNATPQQRLG</sequence>
<dbReference type="InterPro" id="IPR017861">
    <property type="entry name" value="KAE1/TsaD"/>
</dbReference>
<keyword evidence="9" id="KW-0645">Protease</keyword>
<dbReference type="STRING" id="401053.AciPR4_3434"/>
<evidence type="ECO:0000313" key="10">
    <source>
        <dbReference type="Proteomes" id="UP000006844"/>
    </source>
</evidence>
<feature type="binding site" evidence="7">
    <location>
        <position position="115"/>
    </location>
    <ligand>
        <name>Fe cation</name>
        <dbReference type="ChEBI" id="CHEBI:24875"/>
    </ligand>
</feature>
<proteinExistence type="inferred from homology"/>
<feature type="binding site" evidence="7">
    <location>
        <begin position="148"/>
        <end position="152"/>
    </location>
    <ligand>
        <name>substrate</name>
    </ligand>
</feature>
<reference evidence="9 10" key="1">
    <citation type="journal article" date="2012" name="Stand. Genomic Sci.">
        <title>Complete genome sequence of Terriglobus saanensis type strain SP1PR4(T), an Acidobacteria from tundra soil.</title>
        <authorList>
            <person name="Rawat S.R."/>
            <person name="Mannisto M.K."/>
            <person name="Starovoytov V."/>
            <person name="Goodwin L."/>
            <person name="Nolan M."/>
            <person name="Hauser L."/>
            <person name="Land M."/>
            <person name="Davenport K.W."/>
            <person name="Woyke T."/>
            <person name="Haggblom M.M."/>
        </authorList>
    </citation>
    <scope>NUCLEOTIDE SEQUENCE</scope>
    <source>
        <strain evidence="10">ATCC BAA-1853 / DSM 23119 / SP1PR4</strain>
    </source>
</reference>
<dbReference type="GO" id="GO:0002949">
    <property type="term" value="P:tRNA threonylcarbamoyladenosine modification"/>
    <property type="evidence" value="ECO:0007669"/>
    <property type="project" value="UniProtKB-UniRule"/>
</dbReference>
<keyword evidence="7" id="KW-0963">Cytoplasm</keyword>
<feature type="binding site" evidence="7">
    <location>
        <position position="319"/>
    </location>
    <ligand>
        <name>substrate</name>
    </ligand>
</feature>
<feature type="binding site" evidence="7">
    <location>
        <position position="201"/>
    </location>
    <ligand>
        <name>substrate</name>
    </ligand>
</feature>
<dbReference type="Proteomes" id="UP000006844">
    <property type="component" value="Chromosome"/>
</dbReference>
<comment type="catalytic activity">
    <reaction evidence="6 7">
        <text>L-threonylcarbamoyladenylate + adenosine(37) in tRNA = N(6)-L-threonylcarbamoyladenosine(37) in tRNA + AMP + H(+)</text>
        <dbReference type="Rhea" id="RHEA:37059"/>
        <dbReference type="Rhea" id="RHEA-COMP:10162"/>
        <dbReference type="Rhea" id="RHEA-COMP:10163"/>
        <dbReference type="ChEBI" id="CHEBI:15378"/>
        <dbReference type="ChEBI" id="CHEBI:73682"/>
        <dbReference type="ChEBI" id="CHEBI:74411"/>
        <dbReference type="ChEBI" id="CHEBI:74418"/>
        <dbReference type="ChEBI" id="CHEBI:456215"/>
        <dbReference type="EC" id="2.3.1.234"/>
    </reaction>
</comment>
<dbReference type="EC" id="2.3.1.234" evidence="7"/>
<evidence type="ECO:0000256" key="4">
    <source>
        <dbReference type="ARBA" id="ARBA00023004"/>
    </source>
</evidence>
<dbReference type="RefSeq" id="WP_013569919.1">
    <property type="nucleotide sequence ID" value="NC_014963.1"/>
</dbReference>
<evidence type="ECO:0000256" key="2">
    <source>
        <dbReference type="ARBA" id="ARBA00022694"/>
    </source>
</evidence>
<evidence type="ECO:0000256" key="3">
    <source>
        <dbReference type="ARBA" id="ARBA00022723"/>
    </source>
</evidence>
<accession>E8UXG4</accession>
<evidence type="ECO:0000259" key="8">
    <source>
        <dbReference type="Pfam" id="PF00814"/>
    </source>
</evidence>
<dbReference type="NCBIfam" id="TIGR00329">
    <property type="entry name" value="gcp_kae1"/>
    <property type="match status" value="1"/>
</dbReference>
<dbReference type="GO" id="GO:0006508">
    <property type="term" value="P:proteolysis"/>
    <property type="evidence" value="ECO:0007669"/>
    <property type="project" value="UniProtKB-KW"/>
</dbReference>
<comment type="similarity">
    <text evidence="7">Belongs to the KAE1 / TsaD family.</text>
</comment>
<comment type="subcellular location">
    <subcellularLocation>
        <location evidence="7">Cytoplasm</location>
    </subcellularLocation>
</comment>
<dbReference type="Gene3D" id="3.30.420.40">
    <property type="match status" value="2"/>
</dbReference>
<dbReference type="HOGENOM" id="CLU_023208_0_2_0"/>
<dbReference type="GO" id="GO:0005737">
    <property type="term" value="C:cytoplasm"/>
    <property type="evidence" value="ECO:0007669"/>
    <property type="project" value="UniProtKB-SubCell"/>
</dbReference>
<dbReference type="NCBIfam" id="TIGR03723">
    <property type="entry name" value="T6A_TsaD_YgjD"/>
    <property type="match status" value="1"/>
</dbReference>
<name>E8UXG4_TERSS</name>
<dbReference type="PANTHER" id="PTHR11735:SF6">
    <property type="entry name" value="TRNA N6-ADENOSINE THREONYLCARBAMOYLTRANSFERASE, MITOCHONDRIAL"/>
    <property type="match status" value="1"/>
</dbReference>
<feature type="binding site" evidence="7">
    <location>
        <position position="119"/>
    </location>
    <ligand>
        <name>Fe cation</name>
        <dbReference type="ChEBI" id="CHEBI:24875"/>
    </ligand>
</feature>
<comment type="cofactor">
    <cofactor evidence="7">
        <name>Fe(2+)</name>
        <dbReference type="ChEBI" id="CHEBI:29033"/>
    </cofactor>
    <text evidence="7">Binds 1 Fe(2+) ion per subunit.</text>
</comment>
<evidence type="ECO:0000256" key="6">
    <source>
        <dbReference type="ARBA" id="ARBA00048117"/>
    </source>
</evidence>
<evidence type="ECO:0000256" key="5">
    <source>
        <dbReference type="ARBA" id="ARBA00023315"/>
    </source>
</evidence>
<evidence type="ECO:0000256" key="7">
    <source>
        <dbReference type="HAMAP-Rule" id="MF_01445"/>
    </source>
</evidence>
<dbReference type="GO" id="GO:0008233">
    <property type="term" value="F:peptidase activity"/>
    <property type="evidence" value="ECO:0007669"/>
    <property type="project" value="UniProtKB-KW"/>
</dbReference>
<dbReference type="Pfam" id="PF00814">
    <property type="entry name" value="TsaD"/>
    <property type="match status" value="1"/>
</dbReference>
<dbReference type="KEGG" id="tsa:AciPR4_3434"/>